<dbReference type="InterPro" id="IPR038729">
    <property type="entry name" value="Rad50/SbcC_AAA"/>
</dbReference>
<evidence type="ECO:0000259" key="2">
    <source>
        <dbReference type="Pfam" id="PF00149"/>
    </source>
</evidence>
<accession>A0A428P4H0</accession>
<evidence type="ECO:0000259" key="3">
    <source>
        <dbReference type="Pfam" id="PF13476"/>
    </source>
</evidence>
<proteinExistence type="predicted"/>
<feature type="domain" description="Rad50/SbcC-type AAA" evidence="3">
    <location>
        <begin position="395"/>
        <end position="478"/>
    </location>
</feature>
<organism evidence="4 5">
    <name type="scientific">Fusarium duplospermum</name>
    <dbReference type="NCBI Taxonomy" id="1325734"/>
    <lineage>
        <taxon>Eukaryota</taxon>
        <taxon>Fungi</taxon>
        <taxon>Dikarya</taxon>
        <taxon>Ascomycota</taxon>
        <taxon>Pezizomycotina</taxon>
        <taxon>Sordariomycetes</taxon>
        <taxon>Hypocreomycetidae</taxon>
        <taxon>Hypocreales</taxon>
        <taxon>Nectriaceae</taxon>
        <taxon>Fusarium</taxon>
        <taxon>Fusarium solani species complex</taxon>
    </lineage>
</organism>
<dbReference type="Pfam" id="PF13476">
    <property type="entry name" value="AAA_23"/>
    <property type="match status" value="1"/>
</dbReference>
<gene>
    <name evidence="4" type="ORF">CEP54_013169</name>
</gene>
<dbReference type="InterPro" id="IPR029052">
    <property type="entry name" value="Metallo-depent_PP-like"/>
</dbReference>
<dbReference type="SUPFAM" id="SSF52540">
    <property type="entry name" value="P-loop containing nucleoside triphosphate hydrolases"/>
    <property type="match status" value="1"/>
</dbReference>
<feature type="domain" description="Calcineurin-like phosphoesterase" evidence="2">
    <location>
        <begin position="38"/>
        <end position="179"/>
    </location>
</feature>
<evidence type="ECO:0000313" key="5">
    <source>
        <dbReference type="Proteomes" id="UP000288168"/>
    </source>
</evidence>
<dbReference type="SUPFAM" id="SSF56300">
    <property type="entry name" value="Metallo-dependent phosphatases"/>
    <property type="match status" value="1"/>
</dbReference>
<dbReference type="Gene3D" id="3.40.50.300">
    <property type="entry name" value="P-loop containing nucleotide triphosphate hydrolases"/>
    <property type="match status" value="1"/>
</dbReference>
<dbReference type="Proteomes" id="UP000288168">
    <property type="component" value="Unassembled WGS sequence"/>
</dbReference>
<dbReference type="GO" id="GO:0003677">
    <property type="term" value="F:DNA binding"/>
    <property type="evidence" value="ECO:0007669"/>
    <property type="project" value="UniProtKB-ARBA"/>
</dbReference>
<dbReference type="InterPro" id="IPR004843">
    <property type="entry name" value="Calcineurin-like_PHP"/>
</dbReference>
<dbReference type="AlphaFoldDB" id="A0A428P4H0"/>
<dbReference type="PANTHER" id="PTHR32114">
    <property type="entry name" value="ABC TRANSPORTER ABCH.3"/>
    <property type="match status" value="1"/>
</dbReference>
<protein>
    <submittedName>
        <fullName evidence="4">Uncharacterized protein</fullName>
    </submittedName>
</protein>
<feature type="signal peptide" evidence="1">
    <location>
        <begin position="1"/>
        <end position="18"/>
    </location>
</feature>
<name>A0A428P4H0_9HYPO</name>
<dbReference type="STRING" id="1325734.A0A428P4H0"/>
<evidence type="ECO:0000313" key="4">
    <source>
        <dbReference type="EMBL" id="RSL47923.1"/>
    </source>
</evidence>
<dbReference type="PANTHER" id="PTHR32114:SF2">
    <property type="entry name" value="ABC TRANSPORTER ABCH.3"/>
    <property type="match status" value="1"/>
</dbReference>
<keyword evidence="5" id="KW-1185">Reference proteome</keyword>
<dbReference type="GO" id="GO:0016887">
    <property type="term" value="F:ATP hydrolysis activity"/>
    <property type="evidence" value="ECO:0007669"/>
    <property type="project" value="InterPro"/>
</dbReference>
<sequence>MPGSILLFSPLILPLLDFYNTPFYGIFGPLAIMSHARAVGQYDRVRQTAQWIVAEAERNHVGRAVVCGDLLTSRTIQPTHMLSAYYRFVSLLSDIVPRVHIVLGNHDLAYRCDYQTTALNALNIKRLAPYVSLHSVVAHHEWDGQRVLLLPFREEQNELTEAVAALGPNEASKTVAFAHLAINKAITQRYIVGAGVDNPHTANSITHRGLTGPNRFASLARTFGHFHSHQTITEQQSDSNKVDLQGSVTYLGSPLQLSWADLYDEQRGVVLFDPETLEHELLVNPHAVGYITADLQQVLSDQVDEGAVADKHVMLIGKLTHLKYVTARDKLLSLGVRSVRSWTPMVSREIADQDIEHEVNHQYFLDRSLQVVGTRTATELAGPSTHVFVAEPRTLTITNFLGAQNTINIDFRQDLPRGLTFLVGDNGSGKSTLVEAMAWCQFGRCIRGGLAANDVVNDKVGKDCSVKLEFGNGYAIAWYRKHKI</sequence>
<dbReference type="EMBL" id="NKCI01000207">
    <property type="protein sequence ID" value="RSL47923.1"/>
    <property type="molecule type" value="Genomic_DNA"/>
</dbReference>
<dbReference type="Pfam" id="PF00149">
    <property type="entry name" value="Metallophos"/>
    <property type="match status" value="1"/>
</dbReference>
<comment type="caution">
    <text evidence="4">The sequence shown here is derived from an EMBL/GenBank/DDBJ whole genome shotgun (WGS) entry which is preliminary data.</text>
</comment>
<evidence type="ECO:0000256" key="1">
    <source>
        <dbReference type="SAM" id="SignalP"/>
    </source>
</evidence>
<dbReference type="Gene3D" id="3.60.21.10">
    <property type="match status" value="1"/>
</dbReference>
<feature type="chain" id="PRO_5019525368" evidence="1">
    <location>
        <begin position="19"/>
        <end position="484"/>
    </location>
</feature>
<dbReference type="OrthoDB" id="18797at2759"/>
<dbReference type="GO" id="GO:0006302">
    <property type="term" value="P:double-strand break repair"/>
    <property type="evidence" value="ECO:0007669"/>
    <property type="project" value="InterPro"/>
</dbReference>
<dbReference type="InterPro" id="IPR027417">
    <property type="entry name" value="P-loop_NTPase"/>
</dbReference>
<reference evidence="4 5" key="1">
    <citation type="submission" date="2017-06" db="EMBL/GenBank/DDBJ databases">
        <title>Comparative genomic analysis of Ambrosia Fusariam Clade fungi.</title>
        <authorList>
            <person name="Stajich J.E."/>
            <person name="Carrillo J."/>
            <person name="Kijimoto T."/>
            <person name="Eskalen A."/>
            <person name="O'Donnell K."/>
            <person name="Kasson M."/>
        </authorList>
    </citation>
    <scope>NUCLEOTIDE SEQUENCE [LARGE SCALE GENOMIC DNA]</scope>
    <source>
        <strain evidence="4 5">NRRL62584</strain>
    </source>
</reference>
<keyword evidence="1" id="KW-0732">Signal</keyword>